<organism evidence="3 4">
    <name type="scientific">Nocardia donostiensis</name>
    <dbReference type="NCBI Taxonomy" id="1538463"/>
    <lineage>
        <taxon>Bacteria</taxon>
        <taxon>Bacillati</taxon>
        <taxon>Actinomycetota</taxon>
        <taxon>Actinomycetes</taxon>
        <taxon>Mycobacteriales</taxon>
        <taxon>Nocardiaceae</taxon>
        <taxon>Nocardia</taxon>
    </lineage>
</organism>
<feature type="compositionally biased region" description="Acidic residues" evidence="1">
    <location>
        <begin position="1"/>
        <end position="11"/>
    </location>
</feature>
<evidence type="ECO:0008006" key="5">
    <source>
        <dbReference type="Google" id="ProtNLM"/>
    </source>
</evidence>
<gene>
    <name evidence="3" type="ORF">B0T46_05635</name>
</gene>
<dbReference type="Proteomes" id="UP000188836">
    <property type="component" value="Unassembled WGS sequence"/>
</dbReference>
<feature type="transmembrane region" description="Helical" evidence="2">
    <location>
        <begin position="56"/>
        <end position="74"/>
    </location>
</feature>
<protein>
    <recommendedName>
        <fullName evidence="5">MFS transporter</fullName>
    </recommendedName>
</protein>
<keyword evidence="2" id="KW-0812">Transmembrane</keyword>
<name>A0A1W0BI78_9NOCA</name>
<feature type="region of interest" description="Disordered" evidence="1">
    <location>
        <begin position="1"/>
        <end position="22"/>
    </location>
</feature>
<keyword evidence="2" id="KW-0472">Membrane</keyword>
<dbReference type="RefSeq" id="WP_077115378.1">
    <property type="nucleotide sequence ID" value="NZ_LOKT01000014.1"/>
</dbReference>
<evidence type="ECO:0000313" key="3">
    <source>
        <dbReference type="EMBL" id="ONM49867.1"/>
    </source>
</evidence>
<keyword evidence="4" id="KW-1185">Reference proteome</keyword>
<dbReference type="AlphaFoldDB" id="A0A1W0BI78"/>
<proteinExistence type="predicted"/>
<sequence length="84" mass="9137">MKLEDTPEFEEMTEKQQVTKSPLLDTVTKNPWSVARGTAPYVAAQLVESTGNAMSPAYWVVGVCAIGLLTVATIRETSRKEPPA</sequence>
<comment type="caution">
    <text evidence="3">The sequence shown here is derived from an EMBL/GenBank/DDBJ whole genome shotgun (WGS) entry which is preliminary data.</text>
</comment>
<evidence type="ECO:0000256" key="2">
    <source>
        <dbReference type="SAM" id="Phobius"/>
    </source>
</evidence>
<accession>A0A1W0BI78</accession>
<keyword evidence="2" id="KW-1133">Transmembrane helix</keyword>
<reference evidence="3 4" key="1">
    <citation type="journal article" date="2016" name="Antonie Van Leeuwenhoek">
        <title>Nocardia donostiensis sp. nov., isolated from human respiratory specimens.</title>
        <authorList>
            <person name="Ercibengoa M."/>
            <person name="Bell M."/>
            <person name="Marimon J.M."/>
            <person name="Humrighouse B."/>
            <person name="Klenk H.P."/>
            <person name="Potter G."/>
            <person name="Perez-Trallero E."/>
        </authorList>
    </citation>
    <scope>NUCLEOTIDE SEQUENCE [LARGE SCALE GENOMIC DNA]</scope>
    <source>
        <strain evidence="3 4">X1655</strain>
    </source>
</reference>
<evidence type="ECO:0000313" key="4">
    <source>
        <dbReference type="Proteomes" id="UP000188836"/>
    </source>
</evidence>
<evidence type="ECO:0000256" key="1">
    <source>
        <dbReference type="SAM" id="MobiDB-lite"/>
    </source>
</evidence>
<dbReference type="EMBL" id="MUMY01000003">
    <property type="protein sequence ID" value="ONM49867.1"/>
    <property type="molecule type" value="Genomic_DNA"/>
</dbReference>